<dbReference type="PROSITE" id="PS50082">
    <property type="entry name" value="WD_REPEATS_2"/>
    <property type="match status" value="4"/>
</dbReference>
<dbReference type="OrthoDB" id="538223at2759"/>
<dbReference type="InterPro" id="IPR019775">
    <property type="entry name" value="WD40_repeat_CS"/>
</dbReference>
<feature type="repeat" description="WD" evidence="3">
    <location>
        <begin position="126"/>
        <end position="161"/>
    </location>
</feature>
<keyword evidence="2" id="KW-0677">Repeat</keyword>
<keyword evidence="1 3" id="KW-0853">WD repeat</keyword>
<gene>
    <name evidence="4" type="ORF">BJ554DRAFT_3134</name>
</gene>
<name>A0A8H7ZPR8_9FUNG</name>
<dbReference type="InterPro" id="IPR015943">
    <property type="entry name" value="WD40/YVTN_repeat-like_dom_sf"/>
</dbReference>
<keyword evidence="5" id="KW-1185">Reference proteome</keyword>
<comment type="caution">
    <text evidence="4">The sequence shown here is derived from an EMBL/GenBank/DDBJ whole genome shotgun (WGS) entry which is preliminary data.</text>
</comment>
<feature type="repeat" description="WD" evidence="3">
    <location>
        <begin position="3"/>
        <end position="44"/>
    </location>
</feature>
<sequence>MSGEGHRDWLGDCDFHPRGTHLATASGDGTVKVWDFSKGVCTITLSDHTLAVWSCAFHDQGEFLVSGSMDHTSKIWDLNTRQTFHGHTDSVNHVSWMPYTNVVVTAACDKTVCLWDGRTGTCTQTLYGHGNAVNCAVFSLQADKLATCDASGFLKLWDVRNLYAELDMVDLGPHPSNRLCFDPSGTITAVASNEGAVKLWNAHERFRPGRDVVNPSLAGSAPNPVQAVAFDKTAEHLVAGGADGGINIFS</sequence>
<organism evidence="4 5">
    <name type="scientific">Olpidium bornovanus</name>
    <dbReference type="NCBI Taxonomy" id="278681"/>
    <lineage>
        <taxon>Eukaryota</taxon>
        <taxon>Fungi</taxon>
        <taxon>Fungi incertae sedis</taxon>
        <taxon>Olpidiomycota</taxon>
        <taxon>Olpidiomycotina</taxon>
        <taxon>Olpidiomycetes</taxon>
        <taxon>Olpidiales</taxon>
        <taxon>Olpidiaceae</taxon>
        <taxon>Olpidium</taxon>
    </lineage>
</organism>
<dbReference type="Gene3D" id="2.130.10.10">
    <property type="entry name" value="YVTN repeat-like/Quinoprotein amine dehydrogenase"/>
    <property type="match status" value="2"/>
</dbReference>
<feature type="repeat" description="WD" evidence="3">
    <location>
        <begin position="84"/>
        <end position="125"/>
    </location>
</feature>
<dbReference type="PANTHER" id="PTHR14604:SF3">
    <property type="entry name" value="SPERM-ASSOCIATED ANTIGEN 16 PROTEIN"/>
    <property type="match status" value="1"/>
</dbReference>
<dbReference type="SMART" id="SM00320">
    <property type="entry name" value="WD40"/>
    <property type="match status" value="6"/>
</dbReference>
<evidence type="ECO:0000256" key="1">
    <source>
        <dbReference type="ARBA" id="ARBA00022574"/>
    </source>
</evidence>
<proteinExistence type="predicted"/>
<dbReference type="InterPro" id="IPR036322">
    <property type="entry name" value="WD40_repeat_dom_sf"/>
</dbReference>
<evidence type="ECO:0000313" key="5">
    <source>
        <dbReference type="Proteomes" id="UP000673691"/>
    </source>
</evidence>
<dbReference type="PRINTS" id="PR00320">
    <property type="entry name" value="GPROTEINBRPT"/>
</dbReference>
<dbReference type="PROSITE" id="PS50294">
    <property type="entry name" value="WD_REPEATS_REGION"/>
    <property type="match status" value="4"/>
</dbReference>
<dbReference type="InterPro" id="IPR020472">
    <property type="entry name" value="WD40_PAC1"/>
</dbReference>
<dbReference type="AlphaFoldDB" id="A0A8H7ZPR8"/>
<dbReference type="PANTHER" id="PTHR14604">
    <property type="entry name" value="WD40 REPEAT PF20"/>
    <property type="match status" value="1"/>
</dbReference>
<dbReference type="Pfam" id="PF00400">
    <property type="entry name" value="WD40"/>
    <property type="match status" value="6"/>
</dbReference>
<dbReference type="InterPro" id="IPR050995">
    <property type="entry name" value="WD-F-box_domain-protein"/>
</dbReference>
<dbReference type="EMBL" id="JAEFCI010010850">
    <property type="protein sequence ID" value="KAG5456975.1"/>
    <property type="molecule type" value="Genomic_DNA"/>
</dbReference>
<feature type="non-terminal residue" evidence="4">
    <location>
        <position position="1"/>
    </location>
</feature>
<feature type="repeat" description="WD" evidence="3">
    <location>
        <begin position="45"/>
        <end position="86"/>
    </location>
</feature>
<dbReference type="InterPro" id="IPR001680">
    <property type="entry name" value="WD40_rpt"/>
</dbReference>
<reference evidence="4 5" key="1">
    <citation type="journal article" name="Sci. Rep.">
        <title>Genome-scale phylogenetic analyses confirm Olpidium as the closest living zoosporic fungus to the non-flagellated, terrestrial fungi.</title>
        <authorList>
            <person name="Chang Y."/>
            <person name="Rochon D."/>
            <person name="Sekimoto S."/>
            <person name="Wang Y."/>
            <person name="Chovatia M."/>
            <person name="Sandor L."/>
            <person name="Salamov A."/>
            <person name="Grigoriev I.V."/>
            <person name="Stajich J.E."/>
            <person name="Spatafora J.W."/>
        </authorList>
    </citation>
    <scope>NUCLEOTIDE SEQUENCE [LARGE SCALE GENOMIC DNA]</scope>
    <source>
        <strain evidence="4">S191</strain>
    </source>
</reference>
<dbReference type="PROSITE" id="PS00678">
    <property type="entry name" value="WD_REPEATS_1"/>
    <property type="match status" value="2"/>
</dbReference>
<dbReference type="SUPFAM" id="SSF50978">
    <property type="entry name" value="WD40 repeat-like"/>
    <property type="match status" value="1"/>
</dbReference>
<evidence type="ECO:0000256" key="3">
    <source>
        <dbReference type="PROSITE-ProRule" id="PRU00221"/>
    </source>
</evidence>
<dbReference type="CDD" id="cd00200">
    <property type="entry name" value="WD40"/>
    <property type="match status" value="1"/>
</dbReference>
<protein>
    <submittedName>
        <fullName evidence="4">WD40-repeat-containing domain protein</fullName>
    </submittedName>
</protein>
<evidence type="ECO:0000256" key="2">
    <source>
        <dbReference type="ARBA" id="ARBA00022737"/>
    </source>
</evidence>
<evidence type="ECO:0000313" key="4">
    <source>
        <dbReference type="EMBL" id="KAG5456975.1"/>
    </source>
</evidence>
<accession>A0A8H7ZPR8</accession>
<dbReference type="Proteomes" id="UP000673691">
    <property type="component" value="Unassembled WGS sequence"/>
</dbReference>